<feature type="signal peptide" evidence="4">
    <location>
        <begin position="1"/>
        <end position="38"/>
    </location>
</feature>
<feature type="domain" description="DUF4349" evidence="5">
    <location>
        <begin position="103"/>
        <end position="324"/>
    </location>
</feature>
<organism evidence="6 7">
    <name type="scientific">Phycicoccus flavus</name>
    <dbReference type="NCBI Taxonomy" id="2502783"/>
    <lineage>
        <taxon>Bacteria</taxon>
        <taxon>Bacillati</taxon>
        <taxon>Actinomycetota</taxon>
        <taxon>Actinomycetes</taxon>
        <taxon>Micrococcales</taxon>
        <taxon>Intrasporangiaceae</taxon>
        <taxon>Phycicoccus</taxon>
    </lineage>
</organism>
<evidence type="ECO:0000256" key="4">
    <source>
        <dbReference type="SAM" id="SignalP"/>
    </source>
</evidence>
<feature type="compositionally biased region" description="Low complexity" evidence="2">
    <location>
        <begin position="38"/>
        <end position="59"/>
    </location>
</feature>
<dbReference type="Pfam" id="PF14257">
    <property type="entry name" value="DUF4349"/>
    <property type="match status" value="1"/>
</dbReference>
<name>A0A8T6RBW3_9MICO</name>
<keyword evidence="7" id="KW-1185">Reference proteome</keyword>
<evidence type="ECO:0000313" key="6">
    <source>
        <dbReference type="EMBL" id="NHA69641.1"/>
    </source>
</evidence>
<comment type="caution">
    <text evidence="6">The sequence shown here is derived from an EMBL/GenBank/DDBJ whole genome shotgun (WGS) entry which is preliminary data.</text>
</comment>
<proteinExistence type="predicted"/>
<accession>A0A8T6RBW3</accession>
<keyword evidence="3" id="KW-0812">Transmembrane</keyword>
<evidence type="ECO:0000256" key="2">
    <source>
        <dbReference type="SAM" id="MobiDB-lite"/>
    </source>
</evidence>
<evidence type="ECO:0000259" key="5">
    <source>
        <dbReference type="Pfam" id="PF14257"/>
    </source>
</evidence>
<evidence type="ECO:0000256" key="1">
    <source>
        <dbReference type="SAM" id="Coils"/>
    </source>
</evidence>
<dbReference type="InterPro" id="IPR025645">
    <property type="entry name" value="DUF4349"/>
</dbReference>
<dbReference type="RefSeq" id="WP_164896473.1">
    <property type="nucleotide sequence ID" value="NZ_SAYU02000068.1"/>
</dbReference>
<feature type="coiled-coil region" evidence="1">
    <location>
        <begin position="231"/>
        <end position="258"/>
    </location>
</feature>
<feature type="transmembrane region" description="Helical" evidence="3">
    <location>
        <begin position="300"/>
        <end position="325"/>
    </location>
</feature>
<evidence type="ECO:0000256" key="3">
    <source>
        <dbReference type="SAM" id="Phobius"/>
    </source>
</evidence>
<reference evidence="6" key="1">
    <citation type="submission" date="2020-03" db="EMBL/GenBank/DDBJ databases">
        <title>Phycicoccus flavus sp. nov., a novel endophytic actinobacterium isolated from branch of Kandelia candel.</title>
        <authorList>
            <person name="Tuo L."/>
        </authorList>
    </citation>
    <scope>NUCLEOTIDE SEQUENCE</scope>
    <source>
        <strain evidence="6">CMS6Z-2</strain>
    </source>
</reference>
<feature type="chain" id="PRO_5038563073" evidence="4">
    <location>
        <begin position="39"/>
        <end position="339"/>
    </location>
</feature>
<dbReference type="Proteomes" id="UP000287866">
    <property type="component" value="Unassembled WGS sequence"/>
</dbReference>
<feature type="region of interest" description="Disordered" evidence="2">
    <location>
        <begin position="1"/>
        <end position="21"/>
    </location>
</feature>
<gene>
    <name evidence="6" type="ORF">EPD83_016480</name>
</gene>
<keyword evidence="1" id="KW-0175">Coiled coil</keyword>
<dbReference type="AlphaFoldDB" id="A0A8T6RBW3"/>
<keyword evidence="3" id="KW-1133">Transmembrane helix</keyword>
<protein>
    <submittedName>
        <fullName evidence="6">DUF4349 domain-containing protein</fullName>
    </submittedName>
</protein>
<keyword evidence="4" id="KW-0732">Signal</keyword>
<sequence>MRTVPALTSPRPRRRPGPSRLASAALAAALAAGLAACSADGSSDSGAAVSVADPAPAAGGPTGADGSGTDEAAGGATAKADPGSAGTGGSDPVRAVAASVADRRLARRADVSLQVTDVARAASRLRAVAQGAGGLVVAEEVSADAGDSGADDPADDVARGGWGTVTISVPAEKLDPTLDAVAELGTVLSRQTSTDDVTARYVDTTSRVASMRASVARVRALMVKADELSDVVALEGELSRRQADLEALEQQLSALEDQVALAPITVSLSTPGADTAAEDPSGFLAGLAGGWEAFTTSVRLVLTLVGALVPFAVAVALLLVPVLWWRRRRIHTVAAPPAA</sequence>
<feature type="region of interest" description="Disordered" evidence="2">
    <location>
        <begin position="38"/>
        <end position="92"/>
    </location>
</feature>
<evidence type="ECO:0000313" key="7">
    <source>
        <dbReference type="Proteomes" id="UP000287866"/>
    </source>
</evidence>
<dbReference type="EMBL" id="SAYU02000068">
    <property type="protein sequence ID" value="NHA69641.1"/>
    <property type="molecule type" value="Genomic_DNA"/>
</dbReference>
<keyword evidence="3" id="KW-0472">Membrane</keyword>